<evidence type="ECO:0000313" key="2">
    <source>
        <dbReference type="Proteomes" id="UP000647172"/>
    </source>
</evidence>
<keyword evidence="2" id="KW-1185">Reference proteome</keyword>
<dbReference type="RefSeq" id="WP_239130349.1">
    <property type="nucleotide sequence ID" value="NZ_BAAAYJ010000026.1"/>
</dbReference>
<dbReference type="Proteomes" id="UP000647172">
    <property type="component" value="Unassembled WGS sequence"/>
</dbReference>
<proteinExistence type="predicted"/>
<dbReference type="InterPro" id="IPR038764">
    <property type="entry name" value="GNAT_N_AcTrfase_prd"/>
</dbReference>
<evidence type="ECO:0008006" key="3">
    <source>
        <dbReference type="Google" id="ProtNLM"/>
    </source>
</evidence>
<dbReference type="PANTHER" id="PTHR41700">
    <property type="entry name" value="GCN5-RELATED N-ACETYLTRANSFERASE"/>
    <property type="match status" value="1"/>
</dbReference>
<organism evidence="1 2">
    <name type="scientific">Actinoplanes nipponensis</name>
    <dbReference type="NCBI Taxonomy" id="135950"/>
    <lineage>
        <taxon>Bacteria</taxon>
        <taxon>Bacillati</taxon>
        <taxon>Actinomycetota</taxon>
        <taxon>Actinomycetes</taxon>
        <taxon>Micromonosporales</taxon>
        <taxon>Micromonosporaceae</taxon>
        <taxon>Actinoplanes</taxon>
    </lineage>
</organism>
<gene>
    <name evidence="1" type="ORF">Ani05nite_39760</name>
</gene>
<reference evidence="1" key="1">
    <citation type="submission" date="2021-01" db="EMBL/GenBank/DDBJ databases">
        <title>Whole genome shotgun sequence of Actinoplanes nipponensis NBRC 14063.</title>
        <authorList>
            <person name="Komaki H."/>
            <person name="Tamura T."/>
        </authorList>
    </citation>
    <scope>NUCLEOTIDE SEQUENCE</scope>
    <source>
        <strain evidence="1">NBRC 14063</strain>
    </source>
</reference>
<sequence>MSRVIAAALEAAGSAARAARVLVRPVSSLAELAALDRMLAGIWQADGGDVLLTTELLRALAKSGNYVAGAFDGGALVGAAVAFFAAPGERELHSHIAGVAAGATGRHVGFALKQHQRAWALQRGISTISWTFDPLVARNAHFNLGKLAATPTEYLPNFYGVMRDRINGDGDSDRLFVRWDLAAPTVVAACAGRPRRCVRPPTAAVALRASEGGGPVPGSFRGQTVVVAVPEDIEALRRRAPGTAKDWRIAVRETLTALLAERLRFAGFDRSGWYVLTRDGEPAGR</sequence>
<name>A0A919JJT6_9ACTN</name>
<dbReference type="Gene3D" id="3.40.630.30">
    <property type="match status" value="1"/>
</dbReference>
<dbReference type="AlphaFoldDB" id="A0A919JJT6"/>
<accession>A0A919JJT6</accession>
<dbReference type="InterPro" id="IPR016181">
    <property type="entry name" value="Acyl_CoA_acyltransferase"/>
</dbReference>
<dbReference type="PANTHER" id="PTHR41700:SF1">
    <property type="entry name" value="N-ACETYLTRANSFERASE DOMAIN-CONTAINING PROTEIN"/>
    <property type="match status" value="1"/>
</dbReference>
<dbReference type="EMBL" id="BOMQ01000048">
    <property type="protein sequence ID" value="GIE50442.1"/>
    <property type="molecule type" value="Genomic_DNA"/>
</dbReference>
<evidence type="ECO:0000313" key="1">
    <source>
        <dbReference type="EMBL" id="GIE50442.1"/>
    </source>
</evidence>
<comment type="caution">
    <text evidence="1">The sequence shown here is derived from an EMBL/GenBank/DDBJ whole genome shotgun (WGS) entry which is preliminary data.</text>
</comment>
<dbReference type="SUPFAM" id="SSF55729">
    <property type="entry name" value="Acyl-CoA N-acyltransferases (Nat)"/>
    <property type="match status" value="1"/>
</dbReference>
<protein>
    <recommendedName>
        <fullName evidence="3">GNAT superfamily acetyltransferase</fullName>
    </recommendedName>
</protein>